<evidence type="ECO:0000313" key="3">
    <source>
        <dbReference type="Proteomes" id="UP000314294"/>
    </source>
</evidence>
<keyword evidence="3" id="KW-1185">Reference proteome</keyword>
<name>A0A4Z2HUZ8_9TELE</name>
<protein>
    <submittedName>
        <fullName evidence="2">Uncharacterized protein</fullName>
    </submittedName>
</protein>
<dbReference type="EMBL" id="SRLO01000172">
    <property type="protein sequence ID" value="TNN69676.1"/>
    <property type="molecule type" value="Genomic_DNA"/>
</dbReference>
<proteinExistence type="predicted"/>
<dbReference type="AlphaFoldDB" id="A0A4Z2HUZ8"/>
<reference evidence="2 3" key="1">
    <citation type="submission" date="2019-03" db="EMBL/GenBank/DDBJ databases">
        <title>First draft genome of Liparis tanakae, snailfish: a comprehensive survey of snailfish specific genes.</title>
        <authorList>
            <person name="Kim W."/>
            <person name="Song I."/>
            <person name="Jeong J.-H."/>
            <person name="Kim D."/>
            <person name="Kim S."/>
            <person name="Ryu S."/>
            <person name="Song J.Y."/>
            <person name="Lee S.K."/>
        </authorList>
    </citation>
    <scope>NUCLEOTIDE SEQUENCE [LARGE SCALE GENOMIC DNA]</scope>
    <source>
        <tissue evidence="2">Muscle</tissue>
    </source>
</reference>
<feature type="region of interest" description="Disordered" evidence="1">
    <location>
        <begin position="61"/>
        <end position="80"/>
    </location>
</feature>
<evidence type="ECO:0000313" key="2">
    <source>
        <dbReference type="EMBL" id="TNN69676.1"/>
    </source>
</evidence>
<sequence length="80" mass="8614">MWLLVKVRGGAPRDGCAGGTVMDELHVEAGIPNGFHLRFASANMQERESTSIMQEEHILPIRPAPPPSAERLHASGLTAV</sequence>
<dbReference type="Proteomes" id="UP000314294">
    <property type="component" value="Unassembled WGS sequence"/>
</dbReference>
<evidence type="ECO:0000256" key="1">
    <source>
        <dbReference type="SAM" id="MobiDB-lite"/>
    </source>
</evidence>
<comment type="caution">
    <text evidence="2">The sequence shown here is derived from an EMBL/GenBank/DDBJ whole genome shotgun (WGS) entry which is preliminary data.</text>
</comment>
<gene>
    <name evidence="2" type="ORF">EYF80_020040</name>
</gene>
<organism evidence="2 3">
    <name type="scientific">Liparis tanakae</name>
    <name type="common">Tanaka's snailfish</name>
    <dbReference type="NCBI Taxonomy" id="230148"/>
    <lineage>
        <taxon>Eukaryota</taxon>
        <taxon>Metazoa</taxon>
        <taxon>Chordata</taxon>
        <taxon>Craniata</taxon>
        <taxon>Vertebrata</taxon>
        <taxon>Euteleostomi</taxon>
        <taxon>Actinopterygii</taxon>
        <taxon>Neopterygii</taxon>
        <taxon>Teleostei</taxon>
        <taxon>Neoteleostei</taxon>
        <taxon>Acanthomorphata</taxon>
        <taxon>Eupercaria</taxon>
        <taxon>Perciformes</taxon>
        <taxon>Cottioidei</taxon>
        <taxon>Cottales</taxon>
        <taxon>Liparidae</taxon>
        <taxon>Liparis</taxon>
    </lineage>
</organism>
<accession>A0A4Z2HUZ8</accession>